<evidence type="ECO:0000313" key="3">
    <source>
        <dbReference type="Proteomes" id="UP000662888"/>
    </source>
</evidence>
<keyword evidence="3" id="KW-1185">Reference proteome</keyword>
<name>A0AA48WBR6_9BURK</name>
<dbReference type="Proteomes" id="UP000662888">
    <property type="component" value="Chromosome"/>
</dbReference>
<evidence type="ECO:0000313" key="2">
    <source>
        <dbReference type="EMBL" id="QPI49452.1"/>
    </source>
</evidence>
<reference evidence="2 3" key="1">
    <citation type="submission" date="2020-11" db="EMBL/GenBank/DDBJ databases">
        <authorList>
            <person name="Sun Q."/>
        </authorList>
    </citation>
    <scope>NUCLEOTIDE SEQUENCE [LARGE SCALE GENOMIC DNA]</scope>
    <source>
        <strain evidence="2 3">P8398</strain>
    </source>
</reference>
<proteinExistence type="predicted"/>
<gene>
    <name evidence="2" type="ORF">IV454_29120</name>
</gene>
<feature type="compositionally biased region" description="Low complexity" evidence="1">
    <location>
        <begin position="150"/>
        <end position="161"/>
    </location>
</feature>
<organism evidence="2 3">
    <name type="scientific">Massilia antarctica</name>
    <dbReference type="NCBI Taxonomy" id="2765360"/>
    <lineage>
        <taxon>Bacteria</taxon>
        <taxon>Pseudomonadati</taxon>
        <taxon>Pseudomonadota</taxon>
        <taxon>Betaproteobacteria</taxon>
        <taxon>Burkholderiales</taxon>
        <taxon>Oxalobacteraceae</taxon>
        <taxon>Telluria group</taxon>
        <taxon>Massilia</taxon>
    </lineage>
</organism>
<protein>
    <submittedName>
        <fullName evidence="2">Uncharacterized protein</fullName>
    </submittedName>
</protein>
<evidence type="ECO:0000256" key="1">
    <source>
        <dbReference type="SAM" id="MobiDB-lite"/>
    </source>
</evidence>
<sequence length="213" mass="23590">MNAPDNEHRIKIVKPLVLKKKDLIKNTEQLFERLENDDAARTAFIENPNGVLSGEVLKRTLPEQKISDANRVLFSMLANDRFREWLDDYEARPQGQRVTDAQFSKDFADAVVKYGDSDLIRALFQQAADGFGLPGFHDVAEQFVIGPEKSTFTSPATPSTSDKSANSSQNFNNKSTGVQFGWGALSNPALLRAIIGQLIAHAKELQASGKLRV</sequence>
<feature type="region of interest" description="Disordered" evidence="1">
    <location>
        <begin position="150"/>
        <end position="170"/>
    </location>
</feature>
<dbReference type="EMBL" id="CP065053">
    <property type="protein sequence ID" value="QPI49452.1"/>
    <property type="molecule type" value="Genomic_DNA"/>
</dbReference>
<dbReference type="RefSeq" id="WP_206089132.1">
    <property type="nucleotide sequence ID" value="NZ_CP065053.1"/>
</dbReference>
<accession>A0AA48WBR6</accession>